<evidence type="ECO:0000256" key="6">
    <source>
        <dbReference type="ARBA" id="ARBA00022989"/>
    </source>
</evidence>
<keyword evidence="3" id="KW-0813">Transport</keyword>
<comment type="subcellular location">
    <subcellularLocation>
        <location evidence="1">Cell membrane</location>
        <topology evidence="1">Multi-pass membrane protein</topology>
    </subcellularLocation>
</comment>
<dbReference type="RefSeq" id="WP_268047720.1">
    <property type="nucleotide sequence ID" value="NZ_JAPQES010000001.1"/>
</dbReference>
<gene>
    <name evidence="9" type="ORF">OXH55_01825</name>
</gene>
<evidence type="ECO:0000256" key="2">
    <source>
        <dbReference type="ARBA" id="ARBA00009773"/>
    </source>
</evidence>
<evidence type="ECO:0000256" key="1">
    <source>
        <dbReference type="ARBA" id="ARBA00004651"/>
    </source>
</evidence>
<feature type="transmembrane region" description="Helical" evidence="8">
    <location>
        <begin position="241"/>
        <end position="260"/>
    </location>
</feature>
<keyword evidence="7 8" id="KW-0472">Membrane</keyword>
<feature type="transmembrane region" description="Helical" evidence="8">
    <location>
        <begin position="310"/>
        <end position="337"/>
    </location>
</feature>
<dbReference type="Pfam" id="PF01594">
    <property type="entry name" value="AI-2E_transport"/>
    <property type="match status" value="1"/>
</dbReference>
<keyword evidence="5 8" id="KW-0812">Transmembrane</keyword>
<evidence type="ECO:0000313" key="9">
    <source>
        <dbReference type="EMBL" id="MCY6369384.1"/>
    </source>
</evidence>
<sequence>MKLNRFYKYSIGIILILIIMLLFSYMPFLVEALEILIRLIFYPFIIGGLLYYMLRPIIRFFDSKNVNRNISVLIVFLLIVSIFAVIGVYGGVSIREQFLEFSKDILDKFQEIRKNAEGILKNRFDLFINVEDLKERAWGFLESGLRGAKTGTVKIISRITNFISIILLIPIVVFFLLRDDEKLSKNFFKNFSLKNEKKFKIVLKHIDKTLSTYISGRLIVCIVIGIFTFIGYLIIKLPNYFILSIITMIFSIIPVVGPIISIIPALIIAAGGGLTLIVKVLIVTFIVQQIEGNLVTPKVIGENLQIHPLTIIFLVVVSVTLLGFIGGLISIPVYAVIKVIIRDVNEFWVK</sequence>
<keyword evidence="6 8" id="KW-1133">Transmembrane helix</keyword>
<feature type="transmembrane region" description="Helical" evidence="8">
    <location>
        <begin position="66"/>
        <end position="92"/>
    </location>
</feature>
<dbReference type="PANTHER" id="PTHR21716">
    <property type="entry name" value="TRANSMEMBRANE PROTEIN"/>
    <property type="match status" value="1"/>
</dbReference>
<accession>A0ABT4CK09</accession>
<feature type="transmembrane region" description="Helical" evidence="8">
    <location>
        <begin position="214"/>
        <end position="235"/>
    </location>
</feature>
<organism evidence="9 10">
    <name type="scientific">Clostridium ganghwense</name>
    <dbReference type="NCBI Taxonomy" id="312089"/>
    <lineage>
        <taxon>Bacteria</taxon>
        <taxon>Bacillati</taxon>
        <taxon>Bacillota</taxon>
        <taxon>Clostridia</taxon>
        <taxon>Eubacteriales</taxon>
        <taxon>Clostridiaceae</taxon>
        <taxon>Clostridium</taxon>
    </lineage>
</organism>
<feature type="transmembrane region" description="Helical" evidence="8">
    <location>
        <begin position="155"/>
        <end position="177"/>
    </location>
</feature>
<evidence type="ECO:0000256" key="5">
    <source>
        <dbReference type="ARBA" id="ARBA00022692"/>
    </source>
</evidence>
<keyword evidence="10" id="KW-1185">Reference proteome</keyword>
<feature type="transmembrane region" description="Helical" evidence="8">
    <location>
        <begin position="7"/>
        <end position="29"/>
    </location>
</feature>
<dbReference type="InterPro" id="IPR002549">
    <property type="entry name" value="AI-2E-like"/>
</dbReference>
<keyword evidence="4" id="KW-1003">Cell membrane</keyword>
<dbReference type="Proteomes" id="UP001079657">
    <property type="component" value="Unassembled WGS sequence"/>
</dbReference>
<comment type="similarity">
    <text evidence="2">Belongs to the autoinducer-2 exporter (AI-2E) (TC 2.A.86) family.</text>
</comment>
<evidence type="ECO:0000256" key="4">
    <source>
        <dbReference type="ARBA" id="ARBA00022475"/>
    </source>
</evidence>
<protein>
    <submittedName>
        <fullName evidence="9">AI-2E family transporter</fullName>
    </submittedName>
</protein>
<evidence type="ECO:0000256" key="7">
    <source>
        <dbReference type="ARBA" id="ARBA00023136"/>
    </source>
</evidence>
<evidence type="ECO:0000256" key="3">
    <source>
        <dbReference type="ARBA" id="ARBA00022448"/>
    </source>
</evidence>
<evidence type="ECO:0000313" key="10">
    <source>
        <dbReference type="Proteomes" id="UP001079657"/>
    </source>
</evidence>
<comment type="caution">
    <text evidence="9">The sequence shown here is derived from an EMBL/GenBank/DDBJ whole genome shotgun (WGS) entry which is preliminary data.</text>
</comment>
<evidence type="ECO:0000256" key="8">
    <source>
        <dbReference type="SAM" id="Phobius"/>
    </source>
</evidence>
<name>A0ABT4CK09_9CLOT</name>
<dbReference type="EMBL" id="JAPQES010000001">
    <property type="protein sequence ID" value="MCY6369384.1"/>
    <property type="molecule type" value="Genomic_DNA"/>
</dbReference>
<proteinExistence type="inferred from homology"/>
<reference evidence="9" key="1">
    <citation type="submission" date="2022-12" db="EMBL/GenBank/DDBJ databases">
        <authorList>
            <person name="Wang J."/>
        </authorList>
    </citation>
    <scope>NUCLEOTIDE SEQUENCE</scope>
    <source>
        <strain evidence="9">HY-42-06</strain>
    </source>
</reference>
<feature type="transmembrane region" description="Helical" evidence="8">
    <location>
        <begin position="267"/>
        <end position="290"/>
    </location>
</feature>
<dbReference type="PANTHER" id="PTHR21716:SF53">
    <property type="entry name" value="PERMEASE PERM-RELATED"/>
    <property type="match status" value="1"/>
</dbReference>
<feature type="transmembrane region" description="Helical" evidence="8">
    <location>
        <begin position="35"/>
        <end position="54"/>
    </location>
</feature>